<dbReference type="GO" id="GO:0006412">
    <property type="term" value="P:translation"/>
    <property type="evidence" value="ECO:0007669"/>
    <property type="project" value="UniProtKB-KW"/>
</dbReference>
<dbReference type="InterPro" id="IPR007214">
    <property type="entry name" value="YbaK/aa-tRNA-synth-assoc-dom"/>
</dbReference>
<keyword evidence="7" id="KW-1185">Reference proteome</keyword>
<dbReference type="NCBIfam" id="TIGR00011">
    <property type="entry name" value="YbaK_EbsC"/>
    <property type="match status" value="1"/>
</dbReference>
<proteinExistence type="inferred from homology"/>
<dbReference type="SUPFAM" id="SSF55826">
    <property type="entry name" value="YbaK/ProRS associated domain"/>
    <property type="match status" value="1"/>
</dbReference>
<gene>
    <name evidence="6" type="primary">ybaK</name>
    <name evidence="6" type="ORF">IB286_01840</name>
</gene>
<dbReference type="GO" id="GO:0016829">
    <property type="term" value="F:lyase activity"/>
    <property type="evidence" value="ECO:0007669"/>
    <property type="project" value="UniProtKB-KW"/>
</dbReference>
<name>A0A927BY68_9GAMM</name>
<dbReference type="Pfam" id="PF04073">
    <property type="entry name" value="tRNA_edit"/>
    <property type="match status" value="1"/>
</dbReference>
<sequence>MTPGINAAKKAKISYNVHQYEHDAAHSSYGLEAAEKMNVAPERVFKTLVVNLDGKGMAVGVVPVSSMLNMKAIAKAAGVKKAAMAEAAEVEKSTGYVLGGVSPLGQKKRLPTVIDASAKNFETIFVSAGRRGLEIELSPQDLAALTAASFSDIASQS</sequence>
<dbReference type="PANTHER" id="PTHR30411:SF0">
    <property type="entry name" value="CYS-TRNA(PRO)_CYS-TRNA(CYS) DEACYLASE YBAK"/>
    <property type="match status" value="1"/>
</dbReference>
<dbReference type="PANTHER" id="PTHR30411">
    <property type="entry name" value="CYTOPLASMIC PROTEIN"/>
    <property type="match status" value="1"/>
</dbReference>
<comment type="similarity">
    <text evidence="1 4">Belongs to the prolyl-tRNA editing family. YbaK/EbsC subfamily.</text>
</comment>
<dbReference type="EC" id="4.2.-.-" evidence="4"/>
<dbReference type="InterPro" id="IPR004369">
    <property type="entry name" value="Prolyl-tRNA_editing_YbaK/EbsC"/>
</dbReference>
<evidence type="ECO:0000256" key="3">
    <source>
        <dbReference type="ARBA" id="ARBA00023239"/>
    </source>
</evidence>
<dbReference type="CDD" id="cd00002">
    <property type="entry name" value="YbaK_deacylase"/>
    <property type="match status" value="1"/>
</dbReference>
<evidence type="ECO:0000313" key="6">
    <source>
        <dbReference type="EMBL" id="MBD2857730.1"/>
    </source>
</evidence>
<keyword evidence="2 4" id="KW-0648">Protein biosynthesis</keyword>
<dbReference type="Gene3D" id="3.90.960.10">
    <property type="entry name" value="YbaK/aminoacyl-tRNA synthetase-associated domain"/>
    <property type="match status" value="1"/>
</dbReference>
<evidence type="ECO:0000256" key="1">
    <source>
        <dbReference type="ARBA" id="ARBA00009798"/>
    </source>
</evidence>
<dbReference type="AlphaFoldDB" id="A0A927BY68"/>
<dbReference type="EMBL" id="JACXLD010000001">
    <property type="protein sequence ID" value="MBD2857730.1"/>
    <property type="molecule type" value="Genomic_DNA"/>
</dbReference>
<dbReference type="InterPro" id="IPR036754">
    <property type="entry name" value="YbaK/aa-tRNA-synt-asso_dom_sf"/>
</dbReference>
<evidence type="ECO:0000259" key="5">
    <source>
        <dbReference type="Pfam" id="PF04073"/>
    </source>
</evidence>
<reference evidence="6" key="1">
    <citation type="submission" date="2020-09" db="EMBL/GenBank/DDBJ databases">
        <authorList>
            <person name="Yoon J.-W."/>
        </authorList>
    </citation>
    <scope>NUCLEOTIDE SEQUENCE</scope>
    <source>
        <strain evidence="6">KMU-158</strain>
    </source>
</reference>
<feature type="domain" description="YbaK/aminoacyl-tRNA synthetase-associated" evidence="5">
    <location>
        <begin position="32"/>
        <end position="144"/>
    </location>
</feature>
<evidence type="ECO:0000313" key="7">
    <source>
        <dbReference type="Proteomes" id="UP000610558"/>
    </source>
</evidence>
<dbReference type="RefSeq" id="WP_190761951.1">
    <property type="nucleotide sequence ID" value="NZ_JACXLD010000001.1"/>
</dbReference>
<organism evidence="6 7">
    <name type="scientific">Spongiibacter pelagi</name>
    <dbReference type="NCBI Taxonomy" id="2760804"/>
    <lineage>
        <taxon>Bacteria</taxon>
        <taxon>Pseudomonadati</taxon>
        <taxon>Pseudomonadota</taxon>
        <taxon>Gammaproteobacteria</taxon>
        <taxon>Cellvibrionales</taxon>
        <taxon>Spongiibacteraceae</taxon>
        <taxon>Spongiibacter</taxon>
    </lineage>
</organism>
<dbReference type="GO" id="GO:0002161">
    <property type="term" value="F:aminoacyl-tRNA deacylase activity"/>
    <property type="evidence" value="ECO:0007669"/>
    <property type="project" value="InterPro"/>
</dbReference>
<evidence type="ECO:0000256" key="4">
    <source>
        <dbReference type="PIRNR" id="PIRNR006181"/>
    </source>
</evidence>
<accession>A0A927BY68</accession>
<keyword evidence="3 4" id="KW-0456">Lyase</keyword>
<comment type="caution">
    <text evidence="6">The sequence shown here is derived from an EMBL/GenBank/DDBJ whole genome shotgun (WGS) entry which is preliminary data.</text>
</comment>
<evidence type="ECO:0000256" key="2">
    <source>
        <dbReference type="ARBA" id="ARBA00022917"/>
    </source>
</evidence>
<dbReference type="Proteomes" id="UP000610558">
    <property type="component" value="Unassembled WGS sequence"/>
</dbReference>
<protein>
    <recommendedName>
        <fullName evidence="4">Cys-tRNA(Pro)/Cys-tRNA(Cys) deacylase</fullName>
        <ecNumber evidence="4">4.2.-.-</ecNumber>
    </recommendedName>
</protein>
<dbReference type="PIRSF" id="PIRSF006181">
    <property type="entry name" value="EbsC_YbaK"/>
    <property type="match status" value="1"/>
</dbReference>